<dbReference type="InterPro" id="IPR000620">
    <property type="entry name" value="EamA_dom"/>
</dbReference>
<feature type="transmembrane region" description="Helical" evidence="1">
    <location>
        <begin position="52"/>
        <end position="72"/>
    </location>
</feature>
<dbReference type="EMBL" id="WHSC02000002">
    <property type="protein sequence ID" value="MDO6120599.1"/>
    <property type="molecule type" value="Genomic_DNA"/>
</dbReference>
<reference evidence="3" key="1">
    <citation type="submission" date="2022-04" db="EMBL/GenBank/DDBJ databases">
        <title>Shinella lacus sp. nov., a novel member of the genus Shinella from water.</title>
        <authorList>
            <person name="Deng Y."/>
        </authorList>
    </citation>
    <scope>NUCLEOTIDE SEQUENCE</scope>
    <source>
        <strain evidence="3">JCM 31239</strain>
    </source>
</reference>
<keyword evidence="1" id="KW-0812">Transmembrane</keyword>
<gene>
    <name evidence="3" type="ORF">GB928_005320</name>
</gene>
<organism evidence="3 4">
    <name type="scientific">Shinella curvata</name>
    <dbReference type="NCBI Taxonomy" id="1817964"/>
    <lineage>
        <taxon>Bacteria</taxon>
        <taxon>Pseudomonadati</taxon>
        <taxon>Pseudomonadota</taxon>
        <taxon>Alphaproteobacteria</taxon>
        <taxon>Hyphomicrobiales</taxon>
        <taxon>Rhizobiaceae</taxon>
        <taxon>Shinella</taxon>
    </lineage>
</organism>
<keyword evidence="1" id="KW-0472">Membrane</keyword>
<keyword evidence="4" id="KW-1185">Reference proteome</keyword>
<evidence type="ECO:0000256" key="1">
    <source>
        <dbReference type="SAM" id="Phobius"/>
    </source>
</evidence>
<feature type="transmembrane region" description="Helical" evidence="1">
    <location>
        <begin position="109"/>
        <end position="130"/>
    </location>
</feature>
<comment type="caution">
    <text evidence="3">The sequence shown here is derived from an EMBL/GenBank/DDBJ whole genome shotgun (WGS) entry which is preliminary data.</text>
</comment>
<feature type="transmembrane region" description="Helical" evidence="1">
    <location>
        <begin position="84"/>
        <end position="103"/>
    </location>
</feature>
<evidence type="ECO:0000259" key="2">
    <source>
        <dbReference type="Pfam" id="PF00892"/>
    </source>
</evidence>
<feature type="transmembrane region" description="Helical" evidence="1">
    <location>
        <begin position="251"/>
        <end position="271"/>
    </location>
</feature>
<feature type="transmembrane region" description="Helical" evidence="1">
    <location>
        <begin position="162"/>
        <end position="181"/>
    </location>
</feature>
<evidence type="ECO:0000313" key="3">
    <source>
        <dbReference type="EMBL" id="MDO6120599.1"/>
    </source>
</evidence>
<evidence type="ECO:0000313" key="4">
    <source>
        <dbReference type="Proteomes" id="UP001177080"/>
    </source>
</evidence>
<dbReference type="PANTHER" id="PTHR22911">
    <property type="entry name" value="ACYL-MALONYL CONDENSING ENZYME-RELATED"/>
    <property type="match status" value="1"/>
</dbReference>
<feature type="transmembrane region" description="Helical" evidence="1">
    <location>
        <begin position="223"/>
        <end position="244"/>
    </location>
</feature>
<feature type="transmembrane region" description="Helical" evidence="1">
    <location>
        <begin position="193"/>
        <end position="211"/>
    </location>
</feature>
<feature type="transmembrane region" description="Helical" evidence="1">
    <location>
        <begin position="22"/>
        <end position="40"/>
    </location>
</feature>
<accession>A0ABT8XA39</accession>
<dbReference type="InterPro" id="IPR037185">
    <property type="entry name" value="EmrE-like"/>
</dbReference>
<dbReference type="RefSeq" id="WP_280518992.1">
    <property type="nucleotide sequence ID" value="NZ_WHSC02000002.1"/>
</dbReference>
<feature type="transmembrane region" description="Helical" evidence="1">
    <location>
        <begin position="277"/>
        <end position="294"/>
    </location>
</feature>
<feature type="domain" description="EamA" evidence="2">
    <location>
        <begin position="162"/>
        <end position="294"/>
    </location>
</feature>
<dbReference type="SUPFAM" id="SSF103481">
    <property type="entry name" value="Multidrug resistance efflux transporter EmrE"/>
    <property type="match status" value="2"/>
</dbReference>
<dbReference type="PANTHER" id="PTHR22911:SF135">
    <property type="entry name" value="BLR4310 PROTEIN"/>
    <property type="match status" value="1"/>
</dbReference>
<proteinExistence type="predicted"/>
<feature type="transmembrane region" description="Helical" evidence="1">
    <location>
        <begin position="137"/>
        <end position="156"/>
    </location>
</feature>
<dbReference type="Proteomes" id="UP001177080">
    <property type="component" value="Unassembled WGS sequence"/>
</dbReference>
<protein>
    <submittedName>
        <fullName evidence="3">DMT family transporter</fullName>
    </submittedName>
</protein>
<dbReference type="Pfam" id="PF00892">
    <property type="entry name" value="EamA"/>
    <property type="match status" value="2"/>
</dbReference>
<name>A0ABT8XA39_9HYPH</name>
<keyword evidence="1" id="KW-1133">Transmembrane helix</keyword>
<feature type="domain" description="EamA" evidence="2">
    <location>
        <begin position="21"/>
        <end position="152"/>
    </location>
</feature>
<sequence>MSAEASVASGDGTPVVPSNGKGALIVLVAFFVFSATDAIVKIMAGTIPAPQVTFLITLAALILLLVHALVTGRVRRLIPRQPSLAFWRALLLALDTLLIHYAFAKLPMAEAYLIAFLTPILVAMLSFVFLGERLSRIGWVGVLVGFAGVAVALKPGAAPLNLGHLAAFASAVLFSLSLILLRRTKLAETDEALVASLLVVMTPVAFAVATISGELAPLGRSDLGFALAGGVLMIVGNALLVRAFRVGEASVVAPFQYSQIIWGCLYSLFLFSTPIEMHTLIGAAIIIFSSWLVLK</sequence>